<sequence>MDGLPRQVMAEIQRLERTRSYLFPGAVVRAVLRWQEYAREPARRRWAYDSDADPHGECCGDPLYERERLAGVEQALSRRAARALRAVLAEADARWDR</sequence>
<evidence type="ECO:0000313" key="1">
    <source>
        <dbReference type="EMBL" id="NGO81819.1"/>
    </source>
</evidence>
<protein>
    <submittedName>
        <fullName evidence="1">Uncharacterized protein</fullName>
    </submittedName>
</protein>
<name>A0A6G4XW31_9ACTN</name>
<evidence type="ECO:0000313" key="2">
    <source>
        <dbReference type="Proteomes" id="UP000481109"/>
    </source>
</evidence>
<comment type="caution">
    <text evidence="1">The sequence shown here is derived from an EMBL/GenBank/DDBJ whole genome shotgun (WGS) entry which is preliminary data.</text>
</comment>
<proteinExistence type="predicted"/>
<gene>
    <name evidence="1" type="ORF">G6045_40170</name>
</gene>
<dbReference type="EMBL" id="JAAKZW010000423">
    <property type="protein sequence ID" value="NGO81819.1"/>
    <property type="molecule type" value="Genomic_DNA"/>
</dbReference>
<dbReference type="Proteomes" id="UP000481109">
    <property type="component" value="Unassembled WGS sequence"/>
</dbReference>
<organism evidence="1 2">
    <name type="scientific">Streptomyces mesophilus</name>
    <dbReference type="NCBI Taxonomy" id="1775132"/>
    <lineage>
        <taxon>Bacteria</taxon>
        <taxon>Bacillati</taxon>
        <taxon>Actinomycetota</taxon>
        <taxon>Actinomycetes</taxon>
        <taxon>Kitasatosporales</taxon>
        <taxon>Streptomycetaceae</taxon>
        <taxon>Streptomyces</taxon>
    </lineage>
</organism>
<keyword evidence="2" id="KW-1185">Reference proteome</keyword>
<dbReference type="AlphaFoldDB" id="A0A6G4XW31"/>
<reference evidence="1 2" key="1">
    <citation type="submission" date="2020-02" db="EMBL/GenBank/DDBJ databases">
        <title>Whole-genome analyses of novel actinobacteria.</title>
        <authorList>
            <person name="Sahin N."/>
            <person name="Tokatli A."/>
        </authorList>
    </citation>
    <scope>NUCLEOTIDE SEQUENCE [LARGE SCALE GENOMIC DNA]</scope>
    <source>
        <strain evidence="1 2">YC504</strain>
    </source>
</reference>
<accession>A0A6G4XW31</accession>